<evidence type="ECO:0000313" key="2">
    <source>
        <dbReference type="Proteomes" id="UP001143747"/>
    </source>
</evidence>
<dbReference type="Proteomes" id="UP001143747">
    <property type="component" value="Unassembled WGS sequence"/>
</dbReference>
<organism evidence="1 2">
    <name type="scientific">Methanogenium marinum</name>
    <dbReference type="NCBI Taxonomy" id="348610"/>
    <lineage>
        <taxon>Archaea</taxon>
        <taxon>Methanobacteriati</taxon>
        <taxon>Methanobacteriota</taxon>
        <taxon>Stenosarchaea group</taxon>
        <taxon>Methanomicrobia</taxon>
        <taxon>Methanomicrobiales</taxon>
        <taxon>Methanomicrobiaceae</taxon>
        <taxon>Methanogenium</taxon>
    </lineage>
</organism>
<gene>
    <name evidence="1" type="ORF">L0665_01570</name>
</gene>
<sequence>MINITSGNSLICQSNPGKRLAQECQKWLTLSEITNTKSAVRDLTIPIANITIFDALVQDIIDTNPFGCTAYVEQGVPIDPVVRSKEVYDAKVIYENLEADTIGDVSVQVATVAAFGTAATHVVEDNDLAIAIGGTHSPVTTKRIPTPAS</sequence>
<name>A0A9Q4KNJ7_9EURY</name>
<accession>A0A9Q4KNJ7</accession>
<protein>
    <submittedName>
        <fullName evidence="1">Uncharacterized protein</fullName>
    </submittedName>
</protein>
<keyword evidence="2" id="KW-1185">Reference proteome</keyword>
<dbReference type="EMBL" id="JAKELO010000002">
    <property type="protein sequence ID" value="MDE4907310.1"/>
    <property type="molecule type" value="Genomic_DNA"/>
</dbReference>
<dbReference type="RefSeq" id="WP_274923969.1">
    <property type="nucleotide sequence ID" value="NZ_JAKELO010000002.1"/>
</dbReference>
<reference evidence="1" key="1">
    <citation type="submission" date="2022-01" db="EMBL/GenBank/DDBJ databases">
        <title>Draft genome of Methanogenium marinum DSM 15558.</title>
        <authorList>
            <person name="Chen S.-C."/>
            <person name="You Y.-T."/>
        </authorList>
    </citation>
    <scope>NUCLEOTIDE SEQUENCE</scope>
    <source>
        <strain evidence="1">DSM 15558</strain>
    </source>
</reference>
<dbReference type="AlphaFoldDB" id="A0A9Q4KNJ7"/>
<evidence type="ECO:0000313" key="1">
    <source>
        <dbReference type="EMBL" id="MDE4907310.1"/>
    </source>
</evidence>
<comment type="caution">
    <text evidence="1">The sequence shown here is derived from an EMBL/GenBank/DDBJ whole genome shotgun (WGS) entry which is preliminary data.</text>
</comment>
<proteinExistence type="predicted"/>